<evidence type="ECO:0000259" key="8">
    <source>
        <dbReference type="Pfam" id="PF22892"/>
    </source>
</evidence>
<feature type="region of interest" description="Disordered" evidence="7">
    <location>
        <begin position="1"/>
        <end position="116"/>
    </location>
</feature>
<comment type="caution">
    <text evidence="9">The sequence shown here is derived from an EMBL/GenBank/DDBJ whole genome shotgun (WGS) entry which is preliminary data.</text>
</comment>
<gene>
    <name evidence="9" type="ORF">Rhopal_007652-T1</name>
</gene>
<evidence type="ECO:0000256" key="6">
    <source>
        <dbReference type="ARBA" id="ARBA00035187"/>
    </source>
</evidence>
<evidence type="ECO:0000256" key="4">
    <source>
        <dbReference type="ARBA" id="ARBA00023274"/>
    </source>
</evidence>
<dbReference type="AlphaFoldDB" id="A0AAV5GVK2"/>
<protein>
    <recommendedName>
        <fullName evidence="6">Large ribosomal subunit protein mL44</fullName>
    </recommendedName>
</protein>
<evidence type="ECO:0000256" key="5">
    <source>
        <dbReference type="ARBA" id="ARBA00024034"/>
    </source>
</evidence>
<sequence length="523" mass="54322">MSKAVHAAHSAARAAPAASTSSAALRLSAGKSPRTAHRSTPPQPGQARPLSTSAPRAASAVIRPRPPIPQEVVRSRPHPSDLSSTQQDPDGADTESPAEPVEAAPEPQQADDAFVPPPLTQQQLSLLYSYTTPPPESALSAFAARIALSASASPSASSSSAAAAAPVSLASHLPLVEQALIHESFWEGVRTLHDTLSLSSATAPAGRRYTTFHDAPLADAPSTTPSYAHNGALAALGNSLLGSFATELVLQSFPHLPARAAKAAVTLYVGPKSLAAIASQSWGVGPSRLDLALVGKEDEGKVSRKDRAYGHLVGGRGGARKLGHEVGAKEGAAGAGLIRWNRKPTSFEKDAVLFEDALASVARAIVGAVHEVHGFSAARAFVHAHFLSRVVPPSSTALASPLAAQDLVPLLKFANPSRVLSLSLTAHGLPPLRHALLKESGRLSAHPTFVTGAFAGDLKLGEGFGSSVKMSQWRASEDALRRVYLGGKRQDGLPSDAWAEAQGKAFGGWRNASGFTEVEQESR</sequence>
<keyword evidence="3" id="KW-0496">Mitochondrion</keyword>
<evidence type="ECO:0000256" key="1">
    <source>
        <dbReference type="ARBA" id="ARBA00004173"/>
    </source>
</evidence>
<dbReference type="Gene3D" id="3.30.160.20">
    <property type="match status" value="1"/>
</dbReference>
<feature type="compositionally biased region" description="Low complexity" evidence="7">
    <location>
        <begin position="95"/>
        <end position="110"/>
    </location>
</feature>
<dbReference type="GO" id="GO:0006396">
    <property type="term" value="P:RNA processing"/>
    <property type="evidence" value="ECO:0007669"/>
    <property type="project" value="InterPro"/>
</dbReference>
<reference evidence="9 10" key="1">
    <citation type="submission" date="2021-12" db="EMBL/GenBank/DDBJ databases">
        <title>High titer production of polyol ester of fatty acids by Rhodotorula paludigena BS15 towards product separation-free biomass refinery.</title>
        <authorList>
            <person name="Mano J."/>
            <person name="Ono H."/>
            <person name="Tanaka T."/>
            <person name="Naito K."/>
            <person name="Sushida H."/>
            <person name="Ike M."/>
            <person name="Tokuyasu K."/>
            <person name="Kitaoka M."/>
        </authorList>
    </citation>
    <scope>NUCLEOTIDE SEQUENCE [LARGE SCALE GENOMIC DNA]</scope>
    <source>
        <strain evidence="9 10">BS15</strain>
    </source>
</reference>
<dbReference type="GO" id="GO:0004525">
    <property type="term" value="F:ribonuclease III activity"/>
    <property type="evidence" value="ECO:0007669"/>
    <property type="project" value="InterPro"/>
</dbReference>
<comment type="subcellular location">
    <subcellularLocation>
        <location evidence="1">Mitochondrion</location>
    </subcellularLocation>
</comment>
<proteinExistence type="inferred from homology"/>
<comment type="similarity">
    <text evidence="5">Belongs to the ribonuclease III family. Mitochondrion-specific ribosomal protein mL44 subfamily.</text>
</comment>
<evidence type="ECO:0000256" key="2">
    <source>
        <dbReference type="ARBA" id="ARBA00022980"/>
    </source>
</evidence>
<keyword evidence="4" id="KW-0687">Ribonucleoprotein</keyword>
<dbReference type="InterPro" id="IPR044444">
    <property type="entry name" value="Ribosomal_mL44_DSRM_metazoa"/>
</dbReference>
<keyword evidence="10" id="KW-1185">Reference proteome</keyword>
<dbReference type="EMBL" id="BQKY01000018">
    <property type="protein sequence ID" value="GJN94569.1"/>
    <property type="molecule type" value="Genomic_DNA"/>
</dbReference>
<evidence type="ECO:0000313" key="10">
    <source>
        <dbReference type="Proteomes" id="UP001342314"/>
    </source>
</evidence>
<feature type="compositionally biased region" description="Low complexity" evidence="7">
    <location>
        <begin position="1"/>
        <end position="29"/>
    </location>
</feature>
<dbReference type="Pfam" id="PF22892">
    <property type="entry name" value="DSRM_MRPL44"/>
    <property type="match status" value="1"/>
</dbReference>
<evidence type="ECO:0000256" key="7">
    <source>
        <dbReference type="SAM" id="MobiDB-lite"/>
    </source>
</evidence>
<dbReference type="InterPro" id="IPR036389">
    <property type="entry name" value="RNase_III_sf"/>
</dbReference>
<dbReference type="SUPFAM" id="SSF54768">
    <property type="entry name" value="dsRNA-binding domain-like"/>
    <property type="match status" value="1"/>
</dbReference>
<name>A0AAV5GVK2_9BASI</name>
<dbReference type="Gene3D" id="1.10.1520.10">
    <property type="entry name" value="Ribonuclease III domain"/>
    <property type="match status" value="1"/>
</dbReference>
<organism evidence="9 10">
    <name type="scientific">Rhodotorula paludigena</name>
    <dbReference type="NCBI Taxonomy" id="86838"/>
    <lineage>
        <taxon>Eukaryota</taxon>
        <taxon>Fungi</taxon>
        <taxon>Dikarya</taxon>
        <taxon>Basidiomycota</taxon>
        <taxon>Pucciniomycotina</taxon>
        <taxon>Microbotryomycetes</taxon>
        <taxon>Sporidiobolales</taxon>
        <taxon>Sporidiobolaceae</taxon>
        <taxon>Rhodotorula</taxon>
    </lineage>
</organism>
<evidence type="ECO:0000256" key="3">
    <source>
        <dbReference type="ARBA" id="ARBA00023128"/>
    </source>
</evidence>
<accession>A0AAV5GVK2</accession>
<evidence type="ECO:0000313" key="9">
    <source>
        <dbReference type="EMBL" id="GJN94569.1"/>
    </source>
</evidence>
<dbReference type="Proteomes" id="UP001342314">
    <property type="component" value="Unassembled WGS sequence"/>
</dbReference>
<dbReference type="SUPFAM" id="SSF69065">
    <property type="entry name" value="RNase III domain-like"/>
    <property type="match status" value="1"/>
</dbReference>
<feature type="domain" description="Large ribosomal subunit protein mL44 dsRNA binding" evidence="8">
    <location>
        <begin position="412"/>
        <end position="484"/>
    </location>
</feature>
<keyword evidence="2" id="KW-0689">Ribosomal protein</keyword>